<dbReference type="EMBL" id="JBJKFK010000058">
    <property type="protein sequence ID" value="KAL3320359.1"/>
    <property type="molecule type" value="Genomic_DNA"/>
</dbReference>
<comment type="caution">
    <text evidence="5">The sequence shown here is derived from an EMBL/GenBank/DDBJ whole genome shotgun (WGS) entry which is preliminary data.</text>
</comment>
<dbReference type="Gene3D" id="3.40.50.150">
    <property type="entry name" value="Vaccinia Virus protein VP39"/>
    <property type="match status" value="1"/>
</dbReference>
<dbReference type="InterPro" id="IPR029063">
    <property type="entry name" value="SAM-dependent_MTases_sf"/>
</dbReference>
<dbReference type="InterPro" id="IPR010233">
    <property type="entry name" value="UbiG_MeTrfase"/>
</dbReference>
<evidence type="ECO:0000313" key="6">
    <source>
        <dbReference type="Proteomes" id="UP001626550"/>
    </source>
</evidence>
<keyword evidence="6" id="KW-1185">Reference proteome</keyword>
<reference evidence="5 6" key="1">
    <citation type="submission" date="2024-11" db="EMBL/GenBank/DDBJ databases">
        <title>Adaptive evolution of stress response genes in parasites aligns with host niche diversity.</title>
        <authorList>
            <person name="Hahn C."/>
            <person name="Resl P."/>
        </authorList>
    </citation>
    <scope>NUCLEOTIDE SEQUENCE [LARGE SCALE GENOMIC DNA]</scope>
    <source>
        <strain evidence="5">EGGRZ-B1_66</strain>
        <tissue evidence="5">Body</tissue>
    </source>
</reference>
<accession>A0ABD2QLG1</accession>
<evidence type="ECO:0000313" key="5">
    <source>
        <dbReference type="EMBL" id="KAL3320359.1"/>
    </source>
</evidence>
<evidence type="ECO:0000256" key="1">
    <source>
        <dbReference type="ARBA" id="ARBA00022603"/>
    </source>
</evidence>
<dbReference type="GO" id="GO:0032259">
    <property type="term" value="P:methylation"/>
    <property type="evidence" value="ECO:0007669"/>
    <property type="project" value="UniProtKB-KW"/>
</dbReference>
<evidence type="ECO:0000256" key="3">
    <source>
        <dbReference type="ARBA" id="ARBA00022688"/>
    </source>
</evidence>
<dbReference type="SUPFAM" id="SSF53335">
    <property type="entry name" value="S-adenosyl-L-methionine-dependent methyltransferases"/>
    <property type="match status" value="1"/>
</dbReference>
<dbReference type="PANTHER" id="PTHR43464:SF19">
    <property type="entry name" value="UBIQUINONE BIOSYNTHESIS O-METHYLTRANSFERASE, MITOCHONDRIAL"/>
    <property type="match status" value="1"/>
</dbReference>
<dbReference type="CDD" id="cd02440">
    <property type="entry name" value="AdoMet_MTases"/>
    <property type="match status" value="1"/>
</dbReference>
<dbReference type="Proteomes" id="UP001626550">
    <property type="component" value="Unassembled WGS sequence"/>
</dbReference>
<keyword evidence="3" id="KW-0831">Ubiquinone biosynthesis</keyword>
<organism evidence="5 6">
    <name type="scientific">Cichlidogyrus casuarinus</name>
    <dbReference type="NCBI Taxonomy" id="1844966"/>
    <lineage>
        <taxon>Eukaryota</taxon>
        <taxon>Metazoa</taxon>
        <taxon>Spiralia</taxon>
        <taxon>Lophotrochozoa</taxon>
        <taxon>Platyhelminthes</taxon>
        <taxon>Monogenea</taxon>
        <taxon>Monopisthocotylea</taxon>
        <taxon>Dactylogyridea</taxon>
        <taxon>Ancyrocephalidae</taxon>
        <taxon>Cichlidogyrus</taxon>
    </lineage>
</organism>
<dbReference type="Pfam" id="PF13489">
    <property type="entry name" value="Methyltransf_23"/>
    <property type="match status" value="1"/>
</dbReference>
<keyword evidence="1 5" id="KW-0489">Methyltransferase</keyword>
<evidence type="ECO:0000256" key="2">
    <source>
        <dbReference type="ARBA" id="ARBA00022679"/>
    </source>
</evidence>
<protein>
    <submittedName>
        <fullName evidence="5">Hexaprenyldihydroxybenzoate methyltransferase, mitochondrial</fullName>
    </submittedName>
</protein>
<proteinExistence type="predicted"/>
<dbReference type="PANTHER" id="PTHR43464">
    <property type="entry name" value="METHYLTRANSFERASE"/>
    <property type="match status" value="1"/>
</dbReference>
<dbReference type="GO" id="GO:0008168">
    <property type="term" value="F:methyltransferase activity"/>
    <property type="evidence" value="ECO:0007669"/>
    <property type="project" value="UniProtKB-KW"/>
</dbReference>
<evidence type="ECO:0000256" key="4">
    <source>
        <dbReference type="ARBA" id="ARBA00022691"/>
    </source>
</evidence>
<dbReference type="AlphaFoldDB" id="A0ABD2QLG1"/>
<dbReference type="NCBIfam" id="TIGR01983">
    <property type="entry name" value="UbiG"/>
    <property type="match status" value="1"/>
</dbReference>
<name>A0ABD2QLG1_9PLAT</name>
<gene>
    <name evidence="5" type="primary">COQ3</name>
    <name evidence="5" type="ORF">Ciccas_000971</name>
</gene>
<keyword evidence="4" id="KW-0949">S-adenosyl-L-methionine</keyword>
<dbReference type="GO" id="GO:0006744">
    <property type="term" value="P:ubiquinone biosynthetic process"/>
    <property type="evidence" value="ECO:0007669"/>
    <property type="project" value="UniProtKB-KW"/>
</dbReference>
<keyword evidence="2" id="KW-0808">Transferase</keyword>
<sequence>MDEKERDTFNNVNWWDLNGPVAGLHKMNKVRVNFVRENFALPSSKPHLPLNGLTIMDVGCGAGILAEPLARLGAKVVGIDPLTQAIQSGEEHLKIMRQQNNETLDLLYINADINSAKEKFIESMDLVILSEVVEHVENWKGLLSEAAECVKPGGSLVVTTINRTYTAWLTAIIAAERILGIVPRGTHEYEKFVKPEEIRNAITKCMHSTLLKFYAFQVTWKLGKFWASHTIL</sequence>